<evidence type="ECO:0000313" key="2">
    <source>
        <dbReference type="Proteomes" id="UP000184518"/>
    </source>
</evidence>
<dbReference type="Proteomes" id="UP000184518">
    <property type="component" value="Unassembled WGS sequence"/>
</dbReference>
<protein>
    <submittedName>
        <fullName evidence="1">Uncharacterized protein</fullName>
    </submittedName>
</protein>
<organism evidence="1 2">
    <name type="scientific">Chryseobacterium arachidis</name>
    <dbReference type="NCBI Taxonomy" id="1416778"/>
    <lineage>
        <taxon>Bacteria</taxon>
        <taxon>Pseudomonadati</taxon>
        <taxon>Bacteroidota</taxon>
        <taxon>Flavobacteriia</taxon>
        <taxon>Flavobacteriales</taxon>
        <taxon>Weeksellaceae</taxon>
        <taxon>Chryseobacterium group</taxon>
        <taxon>Chryseobacterium</taxon>
    </lineage>
</organism>
<keyword evidence="2" id="KW-1185">Reference proteome</keyword>
<reference evidence="2" key="1">
    <citation type="submission" date="2016-11" db="EMBL/GenBank/DDBJ databases">
        <authorList>
            <person name="Varghese N."/>
            <person name="Submissions S."/>
        </authorList>
    </citation>
    <scope>NUCLEOTIDE SEQUENCE [LARGE SCALE GENOMIC DNA]</scope>
    <source>
        <strain evidence="2">DSM 27619</strain>
    </source>
</reference>
<gene>
    <name evidence="1" type="ORF">SAMN05443633_101312</name>
</gene>
<proteinExistence type="predicted"/>
<sequence>MNTKIKSLKSLFLILLMILASELVFAQNILGRITDQLRGQSFALYDNGLVVQDGNPTNRGFAQRDPSGLMFLRLPAVDPAKNAYFLDYRGNFIEIDYRFGSRVIGNYDFKPPSPIEVNTVSEESNPNVGIVTATGAVTPVPVILINKEKPYGNVMITSELAANNCYKQSLMSSSQIDKQKFGHCMIEKMSGKKEFEIYKCSKNSVTPEEETLCMINIMGRSKEQQYSRKIAKCHNEFGSDYSKFPLCFSETEHDSDFKKMISCVKGLGQQGLLNFSNVAICYGANAFDITPESLIVAQCSSASVGDPYVFVGCAGGKLSSAELNKCLTQGVGGDKGCFGKNNAVHKTLISLGDGLNKKFGAANSLVKDYNKALADLNSESVYNTEAVRILRDTGNELKKQQNDSGQEQIKKLLPYIKW</sequence>
<dbReference type="AlphaFoldDB" id="A0A1M4TS84"/>
<name>A0A1M4TS84_9FLAO</name>
<dbReference type="EMBL" id="FQUT01000001">
    <property type="protein sequence ID" value="SHE47322.1"/>
    <property type="molecule type" value="Genomic_DNA"/>
</dbReference>
<accession>A0A1M4TS84</accession>
<evidence type="ECO:0000313" key="1">
    <source>
        <dbReference type="EMBL" id="SHE47322.1"/>
    </source>
</evidence>